<evidence type="ECO:0000256" key="1">
    <source>
        <dbReference type="ARBA" id="ARBA00022441"/>
    </source>
</evidence>
<accession>A0ABT9VX25</accession>
<evidence type="ECO:0000259" key="5">
    <source>
        <dbReference type="PROSITE" id="PS51272"/>
    </source>
</evidence>
<dbReference type="Gene3D" id="2.120.10.80">
    <property type="entry name" value="Kelch-type beta propeller"/>
    <property type="match status" value="2"/>
</dbReference>
<dbReference type="PROSITE" id="PS51272">
    <property type="entry name" value="SLH"/>
    <property type="match status" value="3"/>
</dbReference>
<comment type="caution">
    <text evidence="6">The sequence shown here is derived from an EMBL/GenBank/DDBJ whole genome shotgun (WGS) entry which is preliminary data.</text>
</comment>
<keyword evidence="1" id="KW-0880">Kelch repeat</keyword>
<dbReference type="InterPro" id="IPR056737">
    <property type="entry name" value="Beta-prop_ATRN-MKLN-like"/>
</dbReference>
<evidence type="ECO:0000256" key="2">
    <source>
        <dbReference type="ARBA" id="ARBA00022729"/>
    </source>
</evidence>
<evidence type="ECO:0000313" key="6">
    <source>
        <dbReference type="EMBL" id="MDQ0165362.1"/>
    </source>
</evidence>
<dbReference type="Pfam" id="PF00395">
    <property type="entry name" value="SLH"/>
    <property type="match status" value="3"/>
</dbReference>
<feature type="compositionally biased region" description="Basic and acidic residues" evidence="4">
    <location>
        <begin position="572"/>
        <end position="586"/>
    </location>
</feature>
<dbReference type="SMART" id="SM00612">
    <property type="entry name" value="Kelch"/>
    <property type="match status" value="4"/>
</dbReference>
<name>A0ABT9VX25_9BACI</name>
<organism evidence="6 7">
    <name type="scientific">Caldalkalibacillus horti</name>
    <dbReference type="NCBI Taxonomy" id="77523"/>
    <lineage>
        <taxon>Bacteria</taxon>
        <taxon>Bacillati</taxon>
        <taxon>Bacillota</taxon>
        <taxon>Bacilli</taxon>
        <taxon>Bacillales</taxon>
        <taxon>Bacillaceae</taxon>
        <taxon>Caldalkalibacillus</taxon>
    </lineage>
</organism>
<dbReference type="Pfam" id="PF12733">
    <property type="entry name" value="Cadherin-like"/>
    <property type="match status" value="1"/>
</dbReference>
<dbReference type="PANTHER" id="PTHR24412:SF272">
    <property type="entry name" value="KELCH-LIKE PROTEIN DIABLO"/>
    <property type="match status" value="1"/>
</dbReference>
<dbReference type="Proteomes" id="UP001235840">
    <property type="component" value="Unassembled WGS sequence"/>
</dbReference>
<dbReference type="InterPro" id="IPR025883">
    <property type="entry name" value="Cadherin-like_domain"/>
</dbReference>
<feature type="domain" description="SLH" evidence="5">
    <location>
        <begin position="846"/>
        <end position="909"/>
    </location>
</feature>
<dbReference type="InterPro" id="IPR006652">
    <property type="entry name" value="Kelch_1"/>
</dbReference>
<keyword evidence="7" id="KW-1185">Reference proteome</keyword>
<gene>
    <name evidence="6" type="ORF">J2S11_001262</name>
</gene>
<protein>
    <submittedName>
        <fullName evidence="6">N-acetylneuraminic acid mutarotase</fullName>
    </submittedName>
</protein>
<dbReference type="InterPro" id="IPR015915">
    <property type="entry name" value="Kelch-typ_b-propeller"/>
</dbReference>
<dbReference type="PANTHER" id="PTHR24412">
    <property type="entry name" value="KELCH PROTEIN"/>
    <property type="match status" value="1"/>
</dbReference>
<proteinExistence type="predicted"/>
<keyword evidence="2" id="KW-0732">Signal</keyword>
<feature type="region of interest" description="Disordered" evidence="4">
    <location>
        <begin position="572"/>
        <end position="616"/>
    </location>
</feature>
<dbReference type="EMBL" id="JAUSTY010000004">
    <property type="protein sequence ID" value="MDQ0165362.1"/>
    <property type="molecule type" value="Genomic_DNA"/>
</dbReference>
<dbReference type="InterPro" id="IPR001119">
    <property type="entry name" value="SLH_dom"/>
</dbReference>
<sequence length="1038" mass="113040">MKRRFTLILISTLIVSLLLPTHGFKVGASTSWELEDFSLPEATISSGTAYMDGKIYVAGGAGVDNSISNSFYAFDLTTRQWHNLADLPQPLQGHSLIPLFGKLYVIGGNAGNIFSNQVYEYDPTTNEWEAKSPLPTGLSLYNSAVLNNKIYIFGGLTSGAVINSILEYDPISDIWTDKNSKALTYLYRASASSNGKVYFFGGESATFKQPQRNVSVFDPEADTFNPELYPDGTGSTWSFRLRSAAVSLPDGDLMVMGGQQLGNTVTDLVHIYNPSTNSWSDGERLPVPLHNTNSLLISEDDSDYVLILGGQDTTGDILSTVYMKEIERPLELDLNAVDFNVADGTLTNTTSAMEYSLAGGIEGSWVKAEDVTTLVDFVPGMVYVREAADPLNNRFVGFVTQPNHAPDVQVDVSAGMSELKLLGATEDMEYTTNDGAKWRVITPGIASGEATIDASGEHDVLRVRYMATKTALPSPPTIQLNVEGPQLSSDASLQSITLTGINLTSTVTADVYNYTALLTTLSQTSAHLVTGSPAATVKMFVNGEEVQNPIELALGKNKLAFEVTAEDGTKETYRVSVEREASKPDGEIVNPGSGNPGGGSSGGGLPAGGSNSITPPRNGIDIYVDGVKQPSFASARTEQINGRETMLVTVDSAKVLEKLEQNESKIVTIPVTGDQEVVSAKLNGLLFKKMKGENVLIELVTDRATYSLPTSLVDVPELTQQLEAGNHDRLDEELNIEITISLPDETTLMQVYKDVNNLGQSVIGEPVEFGVYLSFDGKQIEVSRFSEYVERLIPIPNDVEPTRITTGVVLGADGELYHVPTKVITQNGNHFAQINSLTNSVYAVIWNPQTFEDVKQHWSEDEVNDMASRKIVHGVRESVFDPNRSVTRAEFTVMVVRALGLRPDVSNSALWRDVELRDWYANDLRTALEYGLVEGYENSSFQPLQTISRAEASAILANALNVAKYEVELTAEQSAQILATFKDSKEVATWAMEGVTTIIQAGILQGDHSLIRSREELTRAQATVMLHRLLQTTDLINY</sequence>
<dbReference type="InterPro" id="IPR011043">
    <property type="entry name" value="Gal_Oxase/kelch_b-propeller"/>
</dbReference>
<dbReference type="Pfam" id="PF24981">
    <property type="entry name" value="Beta-prop_ATRN-LZTR1"/>
    <property type="match status" value="1"/>
</dbReference>
<reference evidence="6 7" key="1">
    <citation type="submission" date="2023-07" db="EMBL/GenBank/DDBJ databases">
        <title>Genomic Encyclopedia of Type Strains, Phase IV (KMG-IV): sequencing the most valuable type-strain genomes for metagenomic binning, comparative biology and taxonomic classification.</title>
        <authorList>
            <person name="Goeker M."/>
        </authorList>
    </citation>
    <scope>NUCLEOTIDE SEQUENCE [LARGE SCALE GENOMIC DNA]</scope>
    <source>
        <strain evidence="6 7">DSM 12751</strain>
    </source>
</reference>
<dbReference type="Pfam" id="PF01344">
    <property type="entry name" value="Kelch_1"/>
    <property type="match status" value="1"/>
</dbReference>
<feature type="compositionally biased region" description="Gly residues" evidence="4">
    <location>
        <begin position="594"/>
        <end position="607"/>
    </location>
</feature>
<feature type="domain" description="SLH" evidence="5">
    <location>
        <begin position="912"/>
        <end position="970"/>
    </location>
</feature>
<evidence type="ECO:0000256" key="3">
    <source>
        <dbReference type="ARBA" id="ARBA00022737"/>
    </source>
</evidence>
<feature type="domain" description="SLH" evidence="5">
    <location>
        <begin position="978"/>
        <end position="1038"/>
    </location>
</feature>
<dbReference type="RefSeq" id="WP_307392377.1">
    <property type="nucleotide sequence ID" value="NZ_BAAADK010000045.1"/>
</dbReference>
<keyword evidence="3" id="KW-0677">Repeat</keyword>
<dbReference type="SUPFAM" id="SSF50965">
    <property type="entry name" value="Galactose oxidase, central domain"/>
    <property type="match status" value="1"/>
</dbReference>
<evidence type="ECO:0000256" key="4">
    <source>
        <dbReference type="SAM" id="MobiDB-lite"/>
    </source>
</evidence>
<evidence type="ECO:0000313" key="7">
    <source>
        <dbReference type="Proteomes" id="UP001235840"/>
    </source>
</evidence>